<reference evidence="1" key="1">
    <citation type="submission" date="2014-09" db="EMBL/GenBank/DDBJ databases">
        <authorList>
            <person name="Magalhaes I.L.F."/>
            <person name="Oliveira U."/>
            <person name="Santos F.R."/>
            <person name="Vidigal T.H.D.A."/>
            <person name="Brescovit A.D."/>
            <person name="Santos A.J."/>
        </authorList>
    </citation>
    <scope>NUCLEOTIDE SEQUENCE</scope>
    <source>
        <tissue evidence="1">Shoot tissue taken approximately 20 cm above the soil surface</tissue>
    </source>
</reference>
<dbReference type="EMBL" id="GBRH01232714">
    <property type="protein sequence ID" value="JAD65181.1"/>
    <property type="molecule type" value="Transcribed_RNA"/>
</dbReference>
<sequence>MVLFEIVSCLPTVIV</sequence>
<reference evidence="1" key="2">
    <citation type="journal article" date="2015" name="Data Brief">
        <title>Shoot transcriptome of the giant reed, Arundo donax.</title>
        <authorList>
            <person name="Barrero R.A."/>
            <person name="Guerrero F.D."/>
            <person name="Moolhuijzen P."/>
            <person name="Goolsby J.A."/>
            <person name="Tidwell J."/>
            <person name="Bellgard S.E."/>
            <person name="Bellgard M.I."/>
        </authorList>
    </citation>
    <scope>NUCLEOTIDE SEQUENCE</scope>
    <source>
        <tissue evidence="1">Shoot tissue taken approximately 20 cm above the soil surface</tissue>
    </source>
</reference>
<accession>A0A0A9BPB1</accession>
<protein>
    <submittedName>
        <fullName evidence="1">Uncharacterized protein</fullName>
    </submittedName>
</protein>
<evidence type="ECO:0000313" key="1">
    <source>
        <dbReference type="EMBL" id="JAD65181.1"/>
    </source>
</evidence>
<organism evidence="1">
    <name type="scientific">Arundo donax</name>
    <name type="common">Giant reed</name>
    <name type="synonym">Donax arundinaceus</name>
    <dbReference type="NCBI Taxonomy" id="35708"/>
    <lineage>
        <taxon>Eukaryota</taxon>
        <taxon>Viridiplantae</taxon>
        <taxon>Streptophyta</taxon>
        <taxon>Embryophyta</taxon>
        <taxon>Tracheophyta</taxon>
        <taxon>Spermatophyta</taxon>
        <taxon>Magnoliopsida</taxon>
        <taxon>Liliopsida</taxon>
        <taxon>Poales</taxon>
        <taxon>Poaceae</taxon>
        <taxon>PACMAD clade</taxon>
        <taxon>Arundinoideae</taxon>
        <taxon>Arundineae</taxon>
        <taxon>Arundo</taxon>
    </lineage>
</organism>
<name>A0A0A9BPB1_ARUDO</name>
<proteinExistence type="predicted"/>